<accession>A0ABS6JL66</accession>
<comment type="caution">
    <text evidence="1">The sequence shown here is derived from an EMBL/GenBank/DDBJ whole genome shotgun (WGS) entry which is preliminary data.</text>
</comment>
<dbReference type="Proteomes" id="UP000784880">
    <property type="component" value="Unassembled WGS sequence"/>
</dbReference>
<gene>
    <name evidence="1" type="ORF">KS419_22000</name>
</gene>
<evidence type="ECO:0000313" key="2">
    <source>
        <dbReference type="Proteomes" id="UP000784880"/>
    </source>
</evidence>
<evidence type="ECO:0000313" key="1">
    <source>
        <dbReference type="EMBL" id="MBU9714417.1"/>
    </source>
</evidence>
<reference evidence="1 2" key="1">
    <citation type="submission" date="2021-06" db="EMBL/GenBank/DDBJ databases">
        <title>Bacillus sp. RD4P76, an endophyte from a halophyte.</title>
        <authorList>
            <person name="Sun J.-Q."/>
        </authorList>
    </citation>
    <scope>NUCLEOTIDE SEQUENCE [LARGE SCALE GENOMIC DNA]</scope>
    <source>
        <strain evidence="1 2">CGMCC 1.15917</strain>
    </source>
</reference>
<sequence>MSEDIKLQYGKCDVYVDGEKAVDLIGEACTFTATPQYEDIDLYEIPNYDKSLEGWEVTFSLVLEDYAKEKLELGMPMLSNQLGALVDGRLGQRARDKAVELRIRPRGADITDTQDDLVIYKAFPVSPFEKTYGKEKSTWTIEFEALSKTADPSQAGNYFSIGEELQL</sequence>
<keyword evidence="2" id="KW-1185">Reference proteome</keyword>
<protein>
    <submittedName>
        <fullName evidence="1">Uncharacterized protein</fullName>
    </submittedName>
</protein>
<proteinExistence type="predicted"/>
<dbReference type="EMBL" id="JAHQCS010000178">
    <property type="protein sequence ID" value="MBU9714417.1"/>
    <property type="molecule type" value="Genomic_DNA"/>
</dbReference>
<organism evidence="1 2">
    <name type="scientific">Evansella tamaricis</name>
    <dbReference type="NCBI Taxonomy" id="2069301"/>
    <lineage>
        <taxon>Bacteria</taxon>
        <taxon>Bacillati</taxon>
        <taxon>Bacillota</taxon>
        <taxon>Bacilli</taxon>
        <taxon>Bacillales</taxon>
        <taxon>Bacillaceae</taxon>
        <taxon>Evansella</taxon>
    </lineage>
</organism>
<name>A0ABS6JL66_9BACI</name>
<dbReference type="RefSeq" id="WP_217068977.1">
    <property type="nucleotide sequence ID" value="NZ_JAHQCS010000178.1"/>
</dbReference>